<feature type="transmembrane region" description="Helical" evidence="1">
    <location>
        <begin position="150"/>
        <end position="171"/>
    </location>
</feature>
<dbReference type="Proteomes" id="UP000256599">
    <property type="component" value="Unassembled WGS sequence"/>
</dbReference>
<comment type="caution">
    <text evidence="3">The sequence shown here is derived from an EMBL/GenBank/DDBJ whole genome shotgun (WGS) entry which is preliminary data.</text>
</comment>
<dbReference type="AlphaFoldDB" id="A0A3D8I644"/>
<evidence type="ECO:0000256" key="1">
    <source>
        <dbReference type="SAM" id="Phobius"/>
    </source>
</evidence>
<evidence type="ECO:0000313" key="4">
    <source>
        <dbReference type="Proteomes" id="UP000256599"/>
    </source>
</evidence>
<keyword evidence="1" id="KW-1133">Transmembrane helix</keyword>
<dbReference type="SMART" id="SM00014">
    <property type="entry name" value="acidPPc"/>
    <property type="match status" value="1"/>
</dbReference>
<sequence>MRKLPYMILIALLAVCLWFYDVQLYGDVFRLMLIPLGLYWLFTKQLLCLKYFICVSVIILGIAFGCKLAFVYIASHYGSLEWAQHIIEIAKRPINGEFRGFPSGHSSAAFAACALMWRFLGREWGIFSLILAIFVGYSRILSQWHTPTQVIAGAMLGFVGSFIVMLILDYIDKRYKKD</sequence>
<keyword evidence="1" id="KW-0812">Transmembrane</keyword>
<dbReference type="Gene3D" id="1.20.144.10">
    <property type="entry name" value="Phosphatidic acid phosphatase type 2/haloperoxidase"/>
    <property type="match status" value="1"/>
</dbReference>
<dbReference type="SUPFAM" id="SSF48317">
    <property type="entry name" value="Acid phosphatase/Vanadium-dependent haloperoxidase"/>
    <property type="match status" value="1"/>
</dbReference>
<protein>
    <submittedName>
        <fullName evidence="3">Phosphatase PAP2 family protein</fullName>
    </submittedName>
</protein>
<dbReference type="RefSeq" id="WP_104700217.1">
    <property type="nucleotide sequence ID" value="NZ_FZPP01000022.1"/>
</dbReference>
<evidence type="ECO:0000313" key="3">
    <source>
        <dbReference type="EMBL" id="RDU60031.1"/>
    </source>
</evidence>
<reference evidence="3 4" key="1">
    <citation type="submission" date="2018-04" db="EMBL/GenBank/DDBJ databases">
        <title>Novel Campyloabacter and Helicobacter Species and Strains.</title>
        <authorList>
            <person name="Mannion A.J."/>
            <person name="Shen Z."/>
            <person name="Fox J.G."/>
        </authorList>
    </citation>
    <scope>NUCLEOTIDE SEQUENCE [LARGE SCALE GENOMIC DNA]</scope>
    <source>
        <strain evidence="3 4">MIT 98-6070</strain>
    </source>
</reference>
<evidence type="ECO:0000259" key="2">
    <source>
        <dbReference type="SMART" id="SM00014"/>
    </source>
</evidence>
<organism evidence="3 4">
    <name type="scientific">Helicobacter marmotae</name>
    <dbReference type="NCBI Taxonomy" id="152490"/>
    <lineage>
        <taxon>Bacteria</taxon>
        <taxon>Pseudomonadati</taxon>
        <taxon>Campylobacterota</taxon>
        <taxon>Epsilonproteobacteria</taxon>
        <taxon>Campylobacterales</taxon>
        <taxon>Helicobacteraceae</taxon>
        <taxon>Helicobacter</taxon>
    </lineage>
</organism>
<keyword evidence="1" id="KW-0472">Membrane</keyword>
<feature type="transmembrane region" description="Helical" evidence="1">
    <location>
        <begin position="124"/>
        <end position="144"/>
    </location>
</feature>
<proteinExistence type="predicted"/>
<accession>A0A3D8I644</accession>
<dbReference type="Pfam" id="PF01569">
    <property type="entry name" value="PAP2"/>
    <property type="match status" value="1"/>
</dbReference>
<gene>
    <name evidence="3" type="ORF">CQA63_04570</name>
</gene>
<name>A0A3D8I644_9HELI</name>
<dbReference type="OrthoDB" id="9780507at2"/>
<feature type="domain" description="Phosphatidic acid phosphatase type 2/haloperoxidase" evidence="2">
    <location>
        <begin position="64"/>
        <end position="165"/>
    </location>
</feature>
<feature type="transmembrane region" description="Helical" evidence="1">
    <location>
        <begin position="50"/>
        <end position="74"/>
    </location>
</feature>
<dbReference type="InterPro" id="IPR000326">
    <property type="entry name" value="PAP2/HPO"/>
</dbReference>
<keyword evidence="4" id="KW-1185">Reference proteome</keyword>
<dbReference type="InterPro" id="IPR036938">
    <property type="entry name" value="PAP2/HPO_sf"/>
</dbReference>
<dbReference type="EMBL" id="NXLR01000006">
    <property type="protein sequence ID" value="RDU60031.1"/>
    <property type="molecule type" value="Genomic_DNA"/>
</dbReference>